<dbReference type="RefSeq" id="WP_393176242.1">
    <property type="nucleotide sequence ID" value="NZ_JBICRM010000049.1"/>
</dbReference>
<gene>
    <name evidence="1" type="ORF">ACFLIM_45520</name>
</gene>
<name>A0ABW7ASR1_9ACTN</name>
<dbReference type="EMBL" id="JBICRM010000049">
    <property type="protein sequence ID" value="MFG1710451.1"/>
    <property type="molecule type" value="Genomic_DNA"/>
</dbReference>
<evidence type="ECO:0000313" key="1">
    <source>
        <dbReference type="EMBL" id="MFG1710451.1"/>
    </source>
</evidence>
<reference evidence="1 2" key="1">
    <citation type="submission" date="2024-10" db="EMBL/GenBank/DDBJ databases">
        <authorList>
            <person name="Topkara A.R."/>
            <person name="Saygin H."/>
        </authorList>
    </citation>
    <scope>NUCLEOTIDE SEQUENCE [LARGE SCALE GENOMIC DNA]</scope>
    <source>
        <strain evidence="1 2">M3C6</strain>
    </source>
</reference>
<proteinExistence type="predicted"/>
<accession>A0ABW7ASR1</accession>
<keyword evidence="2" id="KW-1185">Reference proteome</keyword>
<comment type="caution">
    <text evidence="1">The sequence shown here is derived from an EMBL/GenBank/DDBJ whole genome shotgun (WGS) entry which is preliminary data.</text>
</comment>
<evidence type="ECO:0008006" key="3">
    <source>
        <dbReference type="Google" id="ProtNLM"/>
    </source>
</evidence>
<dbReference type="Proteomes" id="UP001603978">
    <property type="component" value="Unassembled WGS sequence"/>
</dbReference>
<sequence length="77" mass="8597">MIGTHRYTVDEYAVSGGRWIRTLFGAGRQGTTMHRWDSIHYDRTGRRVLIGSNVHALTRLDDGQATTVGGRPLVAAW</sequence>
<organism evidence="1 2">
    <name type="scientific">Nonomuraea marmarensis</name>
    <dbReference type="NCBI Taxonomy" id="3351344"/>
    <lineage>
        <taxon>Bacteria</taxon>
        <taxon>Bacillati</taxon>
        <taxon>Actinomycetota</taxon>
        <taxon>Actinomycetes</taxon>
        <taxon>Streptosporangiales</taxon>
        <taxon>Streptosporangiaceae</taxon>
        <taxon>Nonomuraea</taxon>
    </lineage>
</organism>
<evidence type="ECO:0000313" key="2">
    <source>
        <dbReference type="Proteomes" id="UP001603978"/>
    </source>
</evidence>
<protein>
    <recommendedName>
        <fullName evidence="3">YD repeat-containing protein</fullName>
    </recommendedName>
</protein>